<dbReference type="PROSITE" id="PS51178">
    <property type="entry name" value="PASTA"/>
    <property type="match status" value="1"/>
</dbReference>
<evidence type="ECO:0000313" key="3">
    <source>
        <dbReference type="Proteomes" id="UP000186919"/>
    </source>
</evidence>
<organism evidence="2 3">
    <name type="scientific">Mycobacteroides immunogenum</name>
    <dbReference type="NCBI Taxonomy" id="83262"/>
    <lineage>
        <taxon>Bacteria</taxon>
        <taxon>Bacillati</taxon>
        <taxon>Actinomycetota</taxon>
        <taxon>Actinomycetes</taxon>
        <taxon>Mycobacteriales</taxon>
        <taxon>Mycobacteriaceae</taxon>
        <taxon>Mycobacteroides</taxon>
    </lineage>
</organism>
<gene>
    <name evidence="2" type="ORF">AWB85_08040</name>
</gene>
<evidence type="ECO:0000313" key="2">
    <source>
        <dbReference type="EMBL" id="OAT68911.1"/>
    </source>
</evidence>
<dbReference type="AlphaFoldDB" id="A0A179VD18"/>
<dbReference type="SMART" id="SM00740">
    <property type="entry name" value="PASTA"/>
    <property type="match status" value="1"/>
</dbReference>
<dbReference type="Gene3D" id="3.30.10.20">
    <property type="match status" value="1"/>
</dbReference>
<comment type="caution">
    <text evidence="2">The sequence shown here is derived from an EMBL/GenBank/DDBJ whole genome shotgun (WGS) entry which is preliminary data.</text>
</comment>
<dbReference type="CDD" id="cd06577">
    <property type="entry name" value="PASTA_pknB"/>
    <property type="match status" value="1"/>
</dbReference>
<reference evidence="2 3" key="1">
    <citation type="submission" date="2016-01" db="EMBL/GenBank/DDBJ databases">
        <title>Mycobacterium immunogenum strain CD11_6 genome sequencing and assembly.</title>
        <authorList>
            <person name="Kaur G."/>
            <person name="Nair G.R."/>
            <person name="Mayilraj S."/>
        </authorList>
    </citation>
    <scope>NUCLEOTIDE SEQUENCE [LARGE SCALE GENOMIC DNA]</scope>
    <source>
        <strain evidence="2 3">CD11-6</strain>
    </source>
</reference>
<dbReference type="Pfam" id="PF03793">
    <property type="entry name" value="PASTA"/>
    <property type="match status" value="1"/>
</dbReference>
<dbReference type="RefSeq" id="WP_064629928.1">
    <property type="nucleotide sequence ID" value="NZ_LQYE01000012.1"/>
</dbReference>
<name>A0A179VD18_9MYCO</name>
<accession>A0A179VD18</accession>
<dbReference type="InterPro" id="IPR005543">
    <property type="entry name" value="PASTA_dom"/>
</dbReference>
<proteinExistence type="predicted"/>
<dbReference type="Proteomes" id="UP000186919">
    <property type="component" value="Unassembled WGS sequence"/>
</dbReference>
<sequence length="63" mass="6702">MPNLTGLPWSDVKPLLRKLGRVNVATKEVPVEDPAQKSRIIGQDPAAGAHLEPGAKITLTFGT</sequence>
<evidence type="ECO:0000259" key="1">
    <source>
        <dbReference type="PROSITE" id="PS51178"/>
    </source>
</evidence>
<dbReference type="EMBL" id="LQYE01000012">
    <property type="protein sequence ID" value="OAT68911.1"/>
    <property type="molecule type" value="Genomic_DNA"/>
</dbReference>
<feature type="domain" description="PASTA" evidence="1">
    <location>
        <begin position="1"/>
        <end position="63"/>
    </location>
</feature>
<protein>
    <recommendedName>
        <fullName evidence="1">PASTA domain-containing protein</fullName>
    </recommendedName>
</protein>